<evidence type="ECO:0000313" key="1">
    <source>
        <dbReference type="EMBL" id="VDK58136.1"/>
    </source>
</evidence>
<accession>A0A0M3K860</accession>
<evidence type="ECO:0000313" key="3">
    <source>
        <dbReference type="WBParaSite" id="ASIM_0001715101-mRNA-1"/>
    </source>
</evidence>
<reference evidence="1 2" key="2">
    <citation type="submission" date="2018-11" db="EMBL/GenBank/DDBJ databases">
        <authorList>
            <consortium name="Pathogen Informatics"/>
        </authorList>
    </citation>
    <scope>NUCLEOTIDE SEQUENCE [LARGE SCALE GENOMIC DNA]</scope>
</reference>
<sequence length="139" mass="15720">MVCGKVQISNICIAVDSSHLYSVERDGSSQYLHRSKMLSFGGVVVVFVVAMNWKLEQFLVTNEVAIVRAESPTSKPMNSSLAPLKGVLRPGPVSDHERSSYRNIRRLFEERQRKLDANKVRSPLESTMNWKMLLNTVLL</sequence>
<dbReference type="AlphaFoldDB" id="A0A0M3K860"/>
<keyword evidence="2" id="KW-1185">Reference proteome</keyword>
<name>A0A0M3K860_ANISI</name>
<dbReference type="WBParaSite" id="ASIM_0001715101-mRNA-1">
    <property type="protein sequence ID" value="ASIM_0001715101-mRNA-1"/>
    <property type="gene ID" value="ASIM_0001715101"/>
</dbReference>
<dbReference type="Proteomes" id="UP000267096">
    <property type="component" value="Unassembled WGS sequence"/>
</dbReference>
<organism evidence="3">
    <name type="scientific">Anisakis simplex</name>
    <name type="common">Herring worm</name>
    <dbReference type="NCBI Taxonomy" id="6269"/>
    <lineage>
        <taxon>Eukaryota</taxon>
        <taxon>Metazoa</taxon>
        <taxon>Ecdysozoa</taxon>
        <taxon>Nematoda</taxon>
        <taxon>Chromadorea</taxon>
        <taxon>Rhabditida</taxon>
        <taxon>Spirurina</taxon>
        <taxon>Ascaridomorpha</taxon>
        <taxon>Ascaridoidea</taxon>
        <taxon>Anisakidae</taxon>
        <taxon>Anisakis</taxon>
        <taxon>Anisakis simplex complex</taxon>
    </lineage>
</organism>
<dbReference type="EMBL" id="UYRR01033198">
    <property type="protein sequence ID" value="VDK58136.1"/>
    <property type="molecule type" value="Genomic_DNA"/>
</dbReference>
<reference evidence="3" key="1">
    <citation type="submission" date="2017-02" db="UniProtKB">
        <authorList>
            <consortium name="WormBaseParasite"/>
        </authorList>
    </citation>
    <scope>IDENTIFICATION</scope>
</reference>
<gene>
    <name evidence="1" type="ORF">ASIM_LOCUS16558</name>
</gene>
<protein>
    <submittedName>
        <fullName evidence="3">Transmembrane protein</fullName>
    </submittedName>
</protein>
<proteinExistence type="predicted"/>
<evidence type="ECO:0000313" key="2">
    <source>
        <dbReference type="Proteomes" id="UP000267096"/>
    </source>
</evidence>